<keyword evidence="5" id="KW-0539">Nucleus</keyword>
<keyword evidence="4" id="KW-0804">Transcription</keyword>
<evidence type="ECO:0000256" key="4">
    <source>
        <dbReference type="ARBA" id="ARBA00023163"/>
    </source>
</evidence>
<dbReference type="GO" id="GO:0046983">
    <property type="term" value="F:protein dimerization activity"/>
    <property type="evidence" value="ECO:0007669"/>
    <property type="project" value="InterPro"/>
</dbReference>
<keyword evidence="3" id="KW-0238">DNA-binding</keyword>
<dbReference type="GO" id="GO:0005634">
    <property type="term" value="C:nucleus"/>
    <property type="evidence" value="ECO:0007669"/>
    <property type="project" value="UniProtKB-SubCell"/>
</dbReference>
<proteinExistence type="predicted"/>
<evidence type="ECO:0000259" key="7">
    <source>
        <dbReference type="PROSITE" id="PS50066"/>
    </source>
</evidence>
<comment type="subcellular location">
    <subcellularLocation>
        <location evidence="1">Nucleus</location>
    </subcellularLocation>
</comment>
<dbReference type="InterPro" id="IPR036879">
    <property type="entry name" value="TF_MADSbox_sf"/>
</dbReference>
<evidence type="ECO:0000256" key="6">
    <source>
        <dbReference type="SAM" id="MobiDB-lite"/>
    </source>
</evidence>
<evidence type="ECO:0000256" key="2">
    <source>
        <dbReference type="ARBA" id="ARBA00023015"/>
    </source>
</evidence>
<comment type="caution">
    <text evidence="8">The sequence shown here is derived from an EMBL/GenBank/DDBJ whole genome shotgun (WGS) entry which is preliminary data.</text>
</comment>
<dbReference type="PROSITE" id="PS50066">
    <property type="entry name" value="MADS_BOX_2"/>
    <property type="match status" value="1"/>
</dbReference>
<organism evidence="8 9">
    <name type="scientific">Arachis hypogaea</name>
    <name type="common">Peanut</name>
    <dbReference type="NCBI Taxonomy" id="3818"/>
    <lineage>
        <taxon>Eukaryota</taxon>
        <taxon>Viridiplantae</taxon>
        <taxon>Streptophyta</taxon>
        <taxon>Embryophyta</taxon>
        <taxon>Tracheophyta</taxon>
        <taxon>Spermatophyta</taxon>
        <taxon>Magnoliopsida</taxon>
        <taxon>eudicotyledons</taxon>
        <taxon>Gunneridae</taxon>
        <taxon>Pentapetalae</taxon>
        <taxon>rosids</taxon>
        <taxon>fabids</taxon>
        <taxon>Fabales</taxon>
        <taxon>Fabaceae</taxon>
        <taxon>Papilionoideae</taxon>
        <taxon>50 kb inversion clade</taxon>
        <taxon>dalbergioids sensu lato</taxon>
        <taxon>Dalbergieae</taxon>
        <taxon>Pterocarpus clade</taxon>
        <taxon>Arachis</taxon>
    </lineage>
</organism>
<dbReference type="GO" id="GO:0003677">
    <property type="term" value="F:DNA binding"/>
    <property type="evidence" value="ECO:0007669"/>
    <property type="project" value="UniProtKB-KW"/>
</dbReference>
<dbReference type="SUPFAM" id="SSF55455">
    <property type="entry name" value="SRF-like"/>
    <property type="match status" value="1"/>
</dbReference>
<dbReference type="InterPro" id="IPR002100">
    <property type="entry name" value="TF_MADSbox"/>
</dbReference>
<gene>
    <name evidence="8" type="ORF">Ahy_A03g014336</name>
</gene>
<name>A0A445DXF6_ARAHY</name>
<keyword evidence="9" id="KW-1185">Reference proteome</keyword>
<feature type="region of interest" description="Disordered" evidence="6">
    <location>
        <begin position="1"/>
        <end position="24"/>
    </location>
</feature>
<evidence type="ECO:0000313" key="8">
    <source>
        <dbReference type="EMBL" id="RYR67880.1"/>
    </source>
</evidence>
<keyword evidence="2" id="KW-0805">Transcription regulation</keyword>
<evidence type="ECO:0000256" key="3">
    <source>
        <dbReference type="ARBA" id="ARBA00023125"/>
    </source>
</evidence>
<reference evidence="8 9" key="1">
    <citation type="submission" date="2019-01" db="EMBL/GenBank/DDBJ databases">
        <title>Sequencing of cultivated peanut Arachis hypogaea provides insights into genome evolution and oil improvement.</title>
        <authorList>
            <person name="Chen X."/>
        </authorList>
    </citation>
    <scope>NUCLEOTIDE SEQUENCE [LARGE SCALE GENOMIC DNA]</scope>
    <source>
        <strain evidence="9">cv. Fuhuasheng</strain>
        <tissue evidence="8">Leaves</tissue>
    </source>
</reference>
<dbReference type="EMBL" id="SDMP01000003">
    <property type="protein sequence ID" value="RYR67880.1"/>
    <property type="molecule type" value="Genomic_DNA"/>
</dbReference>
<dbReference type="Proteomes" id="UP000289738">
    <property type="component" value="Chromosome A03"/>
</dbReference>
<accession>A0A445DXF6</accession>
<protein>
    <recommendedName>
        <fullName evidence="7">MADS-box domain-containing protein</fullName>
    </recommendedName>
</protein>
<evidence type="ECO:0000313" key="9">
    <source>
        <dbReference type="Proteomes" id="UP000289738"/>
    </source>
</evidence>
<evidence type="ECO:0000256" key="1">
    <source>
        <dbReference type="ARBA" id="ARBA00004123"/>
    </source>
</evidence>
<sequence>MKDARKENPLQQSLLPRGRHQGQVSSIEPSLFSYMGRGKTELKCLSTEKDRKGRFKTRIKGLESKMKKFSDKCQGSEACLIVYEEGSNAAPMIWPKDSTKVRSLIKKYESQKNVKPPKIFDLQDFFEHKKTSVEGETLKARKCMYSVKYPTSDLNIKSFDLEQLRMFIGILDNKIGACAERINMLKNSQKVESNFNFGHNVDRYNSQIQPMMPLSYDTGSSSQMGLLNPNPMELMGSNYGLVNCANQFEDSVYSVIQNGALVNSTKVKEPEPMVHYDTNVMEDTTSKKDEVRLVCTEKTIDKVNSTNQVSEALDWESQFAEAEAWASDFGEFENWINQQSEHSDWTNLTEFVC</sequence>
<evidence type="ECO:0000256" key="5">
    <source>
        <dbReference type="ARBA" id="ARBA00023242"/>
    </source>
</evidence>
<dbReference type="AlphaFoldDB" id="A0A445DXF6"/>
<feature type="domain" description="MADS-box" evidence="7">
    <location>
        <begin position="35"/>
        <end position="86"/>
    </location>
</feature>